<evidence type="ECO:0000313" key="2">
    <source>
        <dbReference type="Proteomes" id="UP000737171"/>
    </source>
</evidence>
<keyword evidence="2" id="KW-1185">Reference proteome</keyword>
<proteinExistence type="predicted"/>
<dbReference type="EMBL" id="JABRWJ010000002">
    <property type="protein sequence ID" value="NRF66452.1"/>
    <property type="molecule type" value="Genomic_DNA"/>
</dbReference>
<reference evidence="1 2" key="1">
    <citation type="submission" date="2020-05" db="EMBL/GenBank/DDBJ databases">
        <title>Aquincola sp. isolate from soil.</title>
        <authorList>
            <person name="Han J."/>
            <person name="Kim D.-U."/>
        </authorList>
    </citation>
    <scope>NUCLEOTIDE SEQUENCE [LARGE SCALE GENOMIC DNA]</scope>
    <source>
        <strain evidence="1 2">S2</strain>
    </source>
</reference>
<gene>
    <name evidence="1" type="ORF">HLB44_05605</name>
</gene>
<protein>
    <submittedName>
        <fullName evidence="1">Uncharacterized protein</fullName>
    </submittedName>
</protein>
<sequence>MSRVVWGVLLAVVGLALGLWVAARFGFVGTPPPLPGPLAELQAHLRQQGIHTEGRLVRRGPWDRVHQHARFELLGRGERAFFVLWCHSPEIAQQHLQRLRAMPSPSLPQANGELVAYFTDWPADEPLTRQVLNAFTGFAAAPARR</sequence>
<evidence type="ECO:0000313" key="1">
    <source>
        <dbReference type="EMBL" id="NRF66452.1"/>
    </source>
</evidence>
<comment type="caution">
    <text evidence="1">The sequence shown here is derived from an EMBL/GenBank/DDBJ whole genome shotgun (WGS) entry which is preliminary data.</text>
</comment>
<dbReference type="RefSeq" id="WP_173121542.1">
    <property type="nucleotide sequence ID" value="NZ_JABRWJ010000002.1"/>
</dbReference>
<organism evidence="1 2">
    <name type="scientific">Pseudaquabacterium terrae</name>
    <dbReference type="NCBI Taxonomy" id="2732868"/>
    <lineage>
        <taxon>Bacteria</taxon>
        <taxon>Pseudomonadati</taxon>
        <taxon>Pseudomonadota</taxon>
        <taxon>Betaproteobacteria</taxon>
        <taxon>Burkholderiales</taxon>
        <taxon>Sphaerotilaceae</taxon>
        <taxon>Pseudaquabacterium</taxon>
    </lineage>
</organism>
<accession>A0ABX2EDN0</accession>
<dbReference type="Proteomes" id="UP000737171">
    <property type="component" value="Unassembled WGS sequence"/>
</dbReference>
<name>A0ABX2EDN0_9BURK</name>